<evidence type="ECO:0000256" key="1">
    <source>
        <dbReference type="SAM" id="Phobius"/>
    </source>
</evidence>
<dbReference type="AlphaFoldDB" id="A0A932ZUM9"/>
<dbReference type="Proteomes" id="UP000752292">
    <property type="component" value="Unassembled WGS sequence"/>
</dbReference>
<evidence type="ECO:0000313" key="2">
    <source>
        <dbReference type="EMBL" id="MBI4252432.1"/>
    </source>
</evidence>
<name>A0A932ZUM9_UNCTE</name>
<accession>A0A932ZUM9</accession>
<proteinExistence type="predicted"/>
<evidence type="ECO:0000313" key="3">
    <source>
        <dbReference type="Proteomes" id="UP000752292"/>
    </source>
</evidence>
<gene>
    <name evidence="2" type="ORF">HY618_08230</name>
</gene>
<dbReference type="EMBL" id="JACQRX010000358">
    <property type="protein sequence ID" value="MBI4252432.1"/>
    <property type="molecule type" value="Genomic_DNA"/>
</dbReference>
<sequence length="129" mass="14106">MDRRANPRKWARLLFCAAFYMVAAGLAGAILTHALGVPRPGKILLLPSLAVAFLAGWFYAFDRPGNRLAEAGNLAGALTALRLWADLAWLQSASGLSAGEFFLAWWTWGSYLGNVVVILLAGWWTEGRR</sequence>
<reference evidence="2" key="1">
    <citation type="submission" date="2020-07" db="EMBL/GenBank/DDBJ databases">
        <title>Huge and variable diversity of episymbiotic CPR bacteria and DPANN archaea in groundwater ecosystems.</title>
        <authorList>
            <person name="He C.Y."/>
            <person name="Keren R."/>
            <person name="Whittaker M."/>
            <person name="Farag I.F."/>
            <person name="Doudna J."/>
            <person name="Cate J.H.D."/>
            <person name="Banfield J.F."/>
        </authorList>
    </citation>
    <scope>NUCLEOTIDE SEQUENCE</scope>
    <source>
        <strain evidence="2">NC_groundwater_1370_Ag_S-0.2um_69_93</strain>
    </source>
</reference>
<keyword evidence="1" id="KW-1133">Transmembrane helix</keyword>
<feature type="transmembrane region" description="Helical" evidence="1">
    <location>
        <begin position="68"/>
        <end position="85"/>
    </location>
</feature>
<comment type="caution">
    <text evidence="2">The sequence shown here is derived from an EMBL/GenBank/DDBJ whole genome shotgun (WGS) entry which is preliminary data.</text>
</comment>
<protein>
    <submittedName>
        <fullName evidence="2">Uncharacterized protein</fullName>
    </submittedName>
</protein>
<organism evidence="2 3">
    <name type="scientific">Tectimicrobiota bacterium</name>
    <dbReference type="NCBI Taxonomy" id="2528274"/>
    <lineage>
        <taxon>Bacteria</taxon>
        <taxon>Pseudomonadati</taxon>
        <taxon>Nitrospinota/Tectimicrobiota group</taxon>
        <taxon>Candidatus Tectimicrobiota</taxon>
    </lineage>
</organism>
<feature type="transmembrane region" description="Helical" evidence="1">
    <location>
        <begin position="43"/>
        <end position="61"/>
    </location>
</feature>
<feature type="transmembrane region" description="Helical" evidence="1">
    <location>
        <begin position="12"/>
        <end position="31"/>
    </location>
</feature>
<feature type="transmembrane region" description="Helical" evidence="1">
    <location>
        <begin position="105"/>
        <end position="124"/>
    </location>
</feature>
<keyword evidence="1" id="KW-0472">Membrane</keyword>
<keyword evidence="1" id="KW-0812">Transmembrane</keyword>